<reference evidence="7" key="1">
    <citation type="submission" date="2021-12" db="EMBL/GenBank/DDBJ databases">
        <authorList>
            <person name="Rodrigo-Torres L."/>
            <person name="Arahal R. D."/>
            <person name="Lucena T."/>
        </authorList>
    </citation>
    <scope>NUCLEOTIDE SEQUENCE</scope>
    <source>
        <strain evidence="7">CECT 8858</strain>
    </source>
</reference>
<dbReference type="Gene3D" id="3.30.565.10">
    <property type="entry name" value="Histidine kinase-like ATPase, C-terminal domain"/>
    <property type="match status" value="1"/>
</dbReference>
<dbReference type="InterPro" id="IPR005467">
    <property type="entry name" value="His_kinase_dom"/>
</dbReference>
<dbReference type="InterPro" id="IPR004358">
    <property type="entry name" value="Sig_transdc_His_kin-like_C"/>
</dbReference>
<name>A0ABN8EPD2_9BACT</name>
<dbReference type="SMART" id="SM00028">
    <property type="entry name" value="TPR"/>
    <property type="match status" value="3"/>
</dbReference>
<proteinExistence type="predicted"/>
<evidence type="ECO:0000256" key="1">
    <source>
        <dbReference type="ARBA" id="ARBA00000085"/>
    </source>
</evidence>
<dbReference type="CDD" id="cd00082">
    <property type="entry name" value="HisKA"/>
    <property type="match status" value="1"/>
</dbReference>
<keyword evidence="5" id="KW-0732">Signal</keyword>
<dbReference type="InterPro" id="IPR036097">
    <property type="entry name" value="HisK_dim/P_sf"/>
</dbReference>
<comment type="catalytic activity">
    <reaction evidence="1">
        <text>ATP + protein L-histidine = ADP + protein N-phospho-L-histidine.</text>
        <dbReference type="EC" id="2.7.13.3"/>
    </reaction>
</comment>
<dbReference type="PRINTS" id="PR00344">
    <property type="entry name" value="BCTRLSENSOR"/>
</dbReference>
<accession>A0ABN8EPD2</accession>
<evidence type="ECO:0000313" key="8">
    <source>
        <dbReference type="Proteomes" id="UP000837932"/>
    </source>
</evidence>
<dbReference type="InterPro" id="IPR011990">
    <property type="entry name" value="TPR-like_helical_dom_sf"/>
</dbReference>
<protein>
    <recommendedName>
        <fullName evidence="2">histidine kinase</fullName>
        <ecNumber evidence="2">2.7.13.3</ecNumber>
    </recommendedName>
</protein>
<evidence type="ECO:0000256" key="3">
    <source>
        <dbReference type="ARBA" id="ARBA00022553"/>
    </source>
</evidence>
<dbReference type="EMBL" id="CAKLPY010000001">
    <property type="protein sequence ID" value="CAH0994756.1"/>
    <property type="molecule type" value="Genomic_DNA"/>
</dbReference>
<dbReference type="InterPro" id="IPR003594">
    <property type="entry name" value="HATPase_dom"/>
</dbReference>
<evidence type="ECO:0000256" key="5">
    <source>
        <dbReference type="SAM" id="SignalP"/>
    </source>
</evidence>
<dbReference type="SUPFAM" id="SSF55874">
    <property type="entry name" value="ATPase domain of HSP90 chaperone/DNA topoisomerase II/histidine kinase"/>
    <property type="match status" value="1"/>
</dbReference>
<dbReference type="SUPFAM" id="SSF47384">
    <property type="entry name" value="Homodimeric domain of signal transducing histidine kinase"/>
    <property type="match status" value="1"/>
</dbReference>
<dbReference type="PANTHER" id="PTHR43065:SF42">
    <property type="entry name" value="TWO-COMPONENT SENSOR PPRA"/>
    <property type="match status" value="1"/>
</dbReference>
<keyword evidence="7" id="KW-0808">Transferase</keyword>
<dbReference type="PROSITE" id="PS50109">
    <property type="entry name" value="HIS_KIN"/>
    <property type="match status" value="1"/>
</dbReference>
<dbReference type="InterPro" id="IPR003661">
    <property type="entry name" value="HisK_dim/P_dom"/>
</dbReference>
<keyword evidence="4" id="KW-0812">Transmembrane</keyword>
<evidence type="ECO:0000259" key="6">
    <source>
        <dbReference type="PROSITE" id="PS50109"/>
    </source>
</evidence>
<keyword evidence="3" id="KW-0597">Phosphoprotein</keyword>
<dbReference type="Gene3D" id="1.10.287.130">
    <property type="match status" value="1"/>
</dbReference>
<organism evidence="7 8">
    <name type="scientific">Emticicia aquatica</name>
    <dbReference type="NCBI Taxonomy" id="1681835"/>
    <lineage>
        <taxon>Bacteria</taxon>
        <taxon>Pseudomonadati</taxon>
        <taxon>Bacteroidota</taxon>
        <taxon>Cytophagia</taxon>
        <taxon>Cytophagales</taxon>
        <taxon>Leadbetterellaceae</taxon>
        <taxon>Emticicia</taxon>
    </lineage>
</organism>
<gene>
    <name evidence="7" type="primary">sasA_2</name>
    <name evidence="7" type="ORF">EMA8858_00868</name>
</gene>
<evidence type="ECO:0000256" key="2">
    <source>
        <dbReference type="ARBA" id="ARBA00012438"/>
    </source>
</evidence>
<dbReference type="Proteomes" id="UP000837932">
    <property type="component" value="Unassembled WGS sequence"/>
</dbReference>
<keyword evidence="4" id="KW-0472">Membrane</keyword>
<feature type="chain" id="PRO_5045233172" description="histidine kinase" evidence="5">
    <location>
        <begin position="20"/>
        <end position="667"/>
    </location>
</feature>
<evidence type="ECO:0000313" key="7">
    <source>
        <dbReference type="EMBL" id="CAH0994756.1"/>
    </source>
</evidence>
<dbReference type="PANTHER" id="PTHR43065">
    <property type="entry name" value="SENSOR HISTIDINE KINASE"/>
    <property type="match status" value="1"/>
</dbReference>
<dbReference type="SMART" id="SM00387">
    <property type="entry name" value="HATPase_c"/>
    <property type="match status" value="1"/>
</dbReference>
<sequence length="667" mass="75967">MQRFLYIFFISLATKIAFAQPSNPTVGDSLKRVLSKQANDTTKVLILEKLTGFYTNINPILALRYGRDAWILASKLRYDKGKILSAISSAQIMLGTSDYSEALFKLTEAKFLSEKNNMPKELTTINLKFALLYTNRKQFKTALEYLSKAKKIQDSLHISASEMPLNLTSGFVYKDMKKNDSALYFFKNAYKYSLKNNLTFQLPTITYYIGSSFWELKQKDSALFYFRKSLSLKAAFNEGRVFYGLASIFKATNQTDSSIFYAKKALIHSHQNNHLQTAIFSAQLLSEIYEKKNDLKESLHYYKITTADKDSLFSQEQVRQIERLAYEEQERESQVQRKVEVHQKALESEIKIYALLVLLIMVLIVVFFLYRNNKNKHRANHLLHIQKEEIDTQRDKAEKALHDLKTTQVQLIQSEKLASLGELTAGIAHEIQNPLNFVNNFSELSIDIAKELKEEIEKLEIPEKDKVYIDEIIGDLTQNQEKINHHGKRASSIVKGMLQHSRTSAGEKELTDINALADEYIRLSFHGLRAKDKTFNADFKTDFDENLPKIEVIPQEIGRVLLNLFNNAFYASASLKNQENFKPKVTVSTRYLTNPSPKVEIRITDNGTGMSSAIKAKIFQPFFTTKPAGEGTGLGLSLAYDIITKGHGGTIEVESTEGQGTTFIITI</sequence>
<dbReference type="InterPro" id="IPR019734">
    <property type="entry name" value="TPR_rpt"/>
</dbReference>
<dbReference type="Gene3D" id="1.25.40.10">
    <property type="entry name" value="Tetratricopeptide repeat domain"/>
    <property type="match status" value="2"/>
</dbReference>
<dbReference type="SMART" id="SM00388">
    <property type="entry name" value="HisKA"/>
    <property type="match status" value="1"/>
</dbReference>
<feature type="transmembrane region" description="Helical" evidence="4">
    <location>
        <begin position="352"/>
        <end position="370"/>
    </location>
</feature>
<dbReference type="SUPFAM" id="SSF48452">
    <property type="entry name" value="TPR-like"/>
    <property type="match status" value="2"/>
</dbReference>
<evidence type="ECO:0000256" key="4">
    <source>
        <dbReference type="SAM" id="Phobius"/>
    </source>
</evidence>
<feature type="signal peptide" evidence="5">
    <location>
        <begin position="1"/>
        <end position="19"/>
    </location>
</feature>
<dbReference type="EC" id="2.7.13.3" evidence="2"/>
<dbReference type="Pfam" id="PF13181">
    <property type="entry name" value="TPR_8"/>
    <property type="match status" value="1"/>
</dbReference>
<dbReference type="Pfam" id="PF02518">
    <property type="entry name" value="HATPase_c"/>
    <property type="match status" value="1"/>
</dbReference>
<comment type="caution">
    <text evidence="7">The sequence shown here is derived from an EMBL/GenBank/DDBJ whole genome shotgun (WGS) entry which is preliminary data.</text>
</comment>
<keyword evidence="8" id="KW-1185">Reference proteome</keyword>
<dbReference type="InterPro" id="IPR036890">
    <property type="entry name" value="HATPase_C_sf"/>
</dbReference>
<dbReference type="GO" id="GO:0016740">
    <property type="term" value="F:transferase activity"/>
    <property type="evidence" value="ECO:0007669"/>
    <property type="project" value="UniProtKB-KW"/>
</dbReference>
<feature type="domain" description="Histidine kinase" evidence="6">
    <location>
        <begin position="426"/>
        <end position="667"/>
    </location>
</feature>
<keyword evidence="4" id="KW-1133">Transmembrane helix</keyword>